<evidence type="ECO:0000313" key="4">
    <source>
        <dbReference type="Proteomes" id="UP000652761"/>
    </source>
</evidence>
<organism evidence="3 4">
    <name type="scientific">Colocasia esculenta</name>
    <name type="common">Wild taro</name>
    <name type="synonym">Arum esculentum</name>
    <dbReference type="NCBI Taxonomy" id="4460"/>
    <lineage>
        <taxon>Eukaryota</taxon>
        <taxon>Viridiplantae</taxon>
        <taxon>Streptophyta</taxon>
        <taxon>Embryophyta</taxon>
        <taxon>Tracheophyta</taxon>
        <taxon>Spermatophyta</taxon>
        <taxon>Magnoliopsida</taxon>
        <taxon>Liliopsida</taxon>
        <taxon>Araceae</taxon>
        <taxon>Aroideae</taxon>
        <taxon>Colocasieae</taxon>
        <taxon>Colocasia</taxon>
    </lineage>
</organism>
<reference evidence="3" key="1">
    <citation type="submission" date="2017-07" db="EMBL/GenBank/DDBJ databases">
        <title>Taro Niue Genome Assembly and Annotation.</title>
        <authorList>
            <person name="Atibalentja N."/>
            <person name="Keating K."/>
            <person name="Fields C.J."/>
        </authorList>
    </citation>
    <scope>NUCLEOTIDE SEQUENCE</scope>
    <source>
        <strain evidence="3">Niue_2</strain>
        <tissue evidence="3">Leaf</tissue>
    </source>
</reference>
<dbReference type="AlphaFoldDB" id="A0A843WRK2"/>
<feature type="region of interest" description="Disordered" evidence="1">
    <location>
        <begin position="142"/>
        <end position="163"/>
    </location>
</feature>
<evidence type="ECO:0008006" key="5">
    <source>
        <dbReference type="Google" id="ProtNLM"/>
    </source>
</evidence>
<keyword evidence="4" id="KW-1185">Reference proteome</keyword>
<evidence type="ECO:0000256" key="1">
    <source>
        <dbReference type="SAM" id="MobiDB-lite"/>
    </source>
</evidence>
<gene>
    <name evidence="3" type="ORF">Taro_043491</name>
</gene>
<sequence length="163" mass="17792">MPRSITFLLFVFKCLQPRAEPPFALLPCVVLLLRQFYACLLHGELGEEILCGIRLEVVLGSWTAHGALEIGGGGVLAYEKAQLGWFFKLSLFAPCSALEGLSARQVVTITWDPQPRASVRGSSSGGGHAQVTDLEQKGKTVRLHSSSLHGGLRRRARSSRHLE</sequence>
<feature type="signal peptide" evidence="2">
    <location>
        <begin position="1"/>
        <end position="19"/>
    </location>
</feature>
<accession>A0A843WRK2</accession>
<feature type="chain" id="PRO_5032797509" description="Secreted protein" evidence="2">
    <location>
        <begin position="20"/>
        <end position="163"/>
    </location>
</feature>
<evidence type="ECO:0000313" key="3">
    <source>
        <dbReference type="EMBL" id="MQM10597.1"/>
    </source>
</evidence>
<evidence type="ECO:0000256" key="2">
    <source>
        <dbReference type="SAM" id="SignalP"/>
    </source>
</evidence>
<proteinExistence type="predicted"/>
<keyword evidence="2" id="KW-0732">Signal</keyword>
<comment type="caution">
    <text evidence="3">The sequence shown here is derived from an EMBL/GenBank/DDBJ whole genome shotgun (WGS) entry which is preliminary data.</text>
</comment>
<dbReference type="EMBL" id="NMUH01004715">
    <property type="protein sequence ID" value="MQM10597.1"/>
    <property type="molecule type" value="Genomic_DNA"/>
</dbReference>
<dbReference type="Proteomes" id="UP000652761">
    <property type="component" value="Unassembled WGS sequence"/>
</dbReference>
<name>A0A843WRK2_COLES</name>
<feature type="compositionally biased region" description="Basic residues" evidence="1">
    <location>
        <begin position="151"/>
        <end position="163"/>
    </location>
</feature>
<protein>
    <recommendedName>
        <fullName evidence="5">Secreted protein</fullName>
    </recommendedName>
</protein>